<keyword evidence="1" id="KW-1133">Transmembrane helix</keyword>
<accession>A0ABV0TP31</accession>
<evidence type="ECO:0000256" key="1">
    <source>
        <dbReference type="SAM" id="Phobius"/>
    </source>
</evidence>
<name>A0ABV0TP31_9TELE</name>
<keyword evidence="3" id="KW-1185">Reference proteome</keyword>
<sequence>MNWLSGNGRAGLDIFSPCSGGAWSGAVCGACAVWVLLHQLFGMKLTFGGMSMCCAAGFMAFGVWGHVFNICVLVGAGPVRKFMLGFIWGWVVHGDEIRIHWGVGTVSTCGSSGWWVSLDPLL</sequence>
<evidence type="ECO:0000313" key="3">
    <source>
        <dbReference type="Proteomes" id="UP001482620"/>
    </source>
</evidence>
<dbReference type="EMBL" id="JAHRIQ010040703">
    <property type="protein sequence ID" value="MEQ2234677.1"/>
    <property type="molecule type" value="Genomic_DNA"/>
</dbReference>
<proteinExistence type="predicted"/>
<comment type="caution">
    <text evidence="2">The sequence shown here is derived from an EMBL/GenBank/DDBJ whole genome shotgun (WGS) entry which is preliminary data.</text>
</comment>
<evidence type="ECO:0008006" key="4">
    <source>
        <dbReference type="Google" id="ProtNLM"/>
    </source>
</evidence>
<protein>
    <recommendedName>
        <fullName evidence="4">Transmembrane protein</fullName>
    </recommendedName>
</protein>
<feature type="transmembrane region" description="Helical" evidence="1">
    <location>
        <begin position="53"/>
        <end position="76"/>
    </location>
</feature>
<dbReference type="Proteomes" id="UP001482620">
    <property type="component" value="Unassembled WGS sequence"/>
</dbReference>
<keyword evidence="1" id="KW-0472">Membrane</keyword>
<feature type="transmembrane region" description="Helical" evidence="1">
    <location>
        <begin position="20"/>
        <end position="41"/>
    </location>
</feature>
<reference evidence="2 3" key="1">
    <citation type="submission" date="2021-06" db="EMBL/GenBank/DDBJ databases">
        <authorList>
            <person name="Palmer J.M."/>
        </authorList>
    </citation>
    <scope>NUCLEOTIDE SEQUENCE [LARGE SCALE GENOMIC DNA]</scope>
    <source>
        <strain evidence="3">if_2019</strain>
        <tissue evidence="2">Muscle</tissue>
    </source>
</reference>
<keyword evidence="1" id="KW-0812">Transmembrane</keyword>
<organism evidence="2 3">
    <name type="scientific">Ilyodon furcidens</name>
    <name type="common">goldbreast splitfin</name>
    <dbReference type="NCBI Taxonomy" id="33524"/>
    <lineage>
        <taxon>Eukaryota</taxon>
        <taxon>Metazoa</taxon>
        <taxon>Chordata</taxon>
        <taxon>Craniata</taxon>
        <taxon>Vertebrata</taxon>
        <taxon>Euteleostomi</taxon>
        <taxon>Actinopterygii</taxon>
        <taxon>Neopterygii</taxon>
        <taxon>Teleostei</taxon>
        <taxon>Neoteleostei</taxon>
        <taxon>Acanthomorphata</taxon>
        <taxon>Ovalentaria</taxon>
        <taxon>Atherinomorphae</taxon>
        <taxon>Cyprinodontiformes</taxon>
        <taxon>Goodeidae</taxon>
        <taxon>Ilyodon</taxon>
    </lineage>
</organism>
<gene>
    <name evidence="2" type="ORF">ILYODFUR_033932</name>
</gene>
<evidence type="ECO:0000313" key="2">
    <source>
        <dbReference type="EMBL" id="MEQ2234677.1"/>
    </source>
</evidence>